<feature type="region of interest" description="Disordered" evidence="2">
    <location>
        <begin position="30"/>
        <end position="63"/>
    </location>
</feature>
<evidence type="ECO:0000313" key="6">
    <source>
        <dbReference type="Proteomes" id="UP000294692"/>
    </source>
</evidence>
<feature type="chain" id="PRO_5020488252" evidence="3">
    <location>
        <begin position="24"/>
        <end position="385"/>
    </location>
</feature>
<dbReference type="Gene3D" id="1.10.8.350">
    <property type="entry name" value="Bacterial muramidase"/>
    <property type="match status" value="1"/>
</dbReference>
<comment type="caution">
    <text evidence="5">The sequence shown here is derived from an EMBL/GenBank/DDBJ whole genome shotgun (WGS) entry which is preliminary data.</text>
</comment>
<evidence type="ECO:0000313" key="5">
    <source>
        <dbReference type="EMBL" id="TCU93024.1"/>
    </source>
</evidence>
<reference evidence="5 6" key="1">
    <citation type="submission" date="2019-03" db="EMBL/GenBank/DDBJ databases">
        <title>Genomic Encyclopedia of Type Strains, Phase IV (KMG-IV): sequencing the most valuable type-strain genomes for metagenomic binning, comparative biology and taxonomic classification.</title>
        <authorList>
            <person name="Goeker M."/>
        </authorList>
    </citation>
    <scope>NUCLEOTIDE SEQUENCE [LARGE SCALE GENOMIC DNA]</scope>
    <source>
        <strain evidence="5 6">DSM 100048</strain>
    </source>
</reference>
<dbReference type="AlphaFoldDB" id="A0A4R3USL3"/>
<keyword evidence="6" id="KW-1185">Reference proteome</keyword>
<dbReference type="RefSeq" id="WP_132478217.1">
    <property type="nucleotide sequence ID" value="NZ_JBHRVM010000001.1"/>
</dbReference>
<dbReference type="Pfam" id="PF13406">
    <property type="entry name" value="SLT_2"/>
    <property type="match status" value="1"/>
</dbReference>
<dbReference type="InterPro" id="IPR011757">
    <property type="entry name" value="Lytic_transglycosylase_MltB"/>
</dbReference>
<accession>A0A4R3USL3</accession>
<dbReference type="Proteomes" id="UP000294692">
    <property type="component" value="Unassembled WGS sequence"/>
</dbReference>
<dbReference type="PANTHER" id="PTHR30163">
    <property type="entry name" value="MEMBRANE-BOUND LYTIC MUREIN TRANSGLYCOSYLASE B"/>
    <property type="match status" value="1"/>
</dbReference>
<evidence type="ECO:0000259" key="4">
    <source>
        <dbReference type="Pfam" id="PF13406"/>
    </source>
</evidence>
<evidence type="ECO:0000256" key="2">
    <source>
        <dbReference type="SAM" id="MobiDB-lite"/>
    </source>
</evidence>
<dbReference type="PANTHER" id="PTHR30163:SF9">
    <property type="entry name" value="MEMBRANE-BOUND LYTIC MUREIN TRANSGLYCOSYLASE B"/>
    <property type="match status" value="1"/>
</dbReference>
<gene>
    <name evidence="5" type="ORF">EV686_11345</name>
</gene>
<dbReference type="SUPFAM" id="SSF53955">
    <property type="entry name" value="Lysozyme-like"/>
    <property type="match status" value="1"/>
</dbReference>
<dbReference type="InterPro" id="IPR023346">
    <property type="entry name" value="Lysozyme-like_dom_sf"/>
</dbReference>
<evidence type="ECO:0000256" key="1">
    <source>
        <dbReference type="PIRSR" id="PIRSR611757-1"/>
    </source>
</evidence>
<keyword evidence="3" id="KW-0732">Signal</keyword>
<dbReference type="InterPro" id="IPR043426">
    <property type="entry name" value="MltB-like"/>
</dbReference>
<feature type="domain" description="Transglycosylase SLT" evidence="4">
    <location>
        <begin position="67"/>
        <end position="368"/>
    </location>
</feature>
<dbReference type="NCBIfam" id="TIGR02282">
    <property type="entry name" value="MltB"/>
    <property type="match status" value="1"/>
</dbReference>
<dbReference type="EMBL" id="SMBX01000013">
    <property type="protein sequence ID" value="TCU93024.1"/>
    <property type="molecule type" value="Genomic_DNA"/>
</dbReference>
<dbReference type="PROSITE" id="PS51257">
    <property type="entry name" value="PROKAR_LIPOPROTEIN"/>
    <property type="match status" value="1"/>
</dbReference>
<dbReference type="OrthoDB" id="9772911at2"/>
<dbReference type="GO" id="GO:0008933">
    <property type="term" value="F:peptidoglycan lytic transglycosylase activity"/>
    <property type="evidence" value="ECO:0007669"/>
    <property type="project" value="TreeGrafter"/>
</dbReference>
<feature type="compositionally biased region" description="Pro residues" evidence="2">
    <location>
        <begin position="50"/>
        <end position="61"/>
    </location>
</feature>
<proteinExistence type="predicted"/>
<feature type="active site" evidence="1">
    <location>
        <position position="162"/>
    </location>
</feature>
<sequence>MSVLRIVPSAILSIALAGCAARADRIETADTVSTPESGAPAIMPASHAAPQPPARENPPAPASSIQLQDFAETIAKERGIPLKHAQQLLSEASFNSRIAQLMAPSKTKAAKKSWAAYRKRFVEPIRIRQGLAFWQRKQETLDSVSTQYGIPASILVSIIGVETLYGQHMGNFRVLDALYTLGFHFPDSKRPERAAFFREQLADLIQLDHEGRLDARRTQGSYAGALGIPQFMPGSLMRYAADGDNDGKIDLFGNEDDAIASVASFLRKHDWQPGLPVFAPVRLPADPAPLVHGGLKPSLQWSQLQDKGASLGETTGSLSWQAHPLGVIDLPEESQGTADYRTATPNFFAITEYNRSYFYATAVTDLAEELAARMGYGSPNYSAID</sequence>
<name>A0A4R3USL3_9BURK</name>
<dbReference type="CDD" id="cd13399">
    <property type="entry name" value="Slt35-like"/>
    <property type="match status" value="1"/>
</dbReference>
<evidence type="ECO:0000256" key="3">
    <source>
        <dbReference type="SAM" id="SignalP"/>
    </source>
</evidence>
<dbReference type="InterPro" id="IPR031304">
    <property type="entry name" value="SLT_2"/>
</dbReference>
<dbReference type="GO" id="GO:0009253">
    <property type="term" value="P:peptidoglycan catabolic process"/>
    <property type="evidence" value="ECO:0007669"/>
    <property type="project" value="TreeGrafter"/>
</dbReference>
<organism evidence="5 6">
    <name type="scientific">Paracandidimonas soli</name>
    <dbReference type="NCBI Taxonomy" id="1917182"/>
    <lineage>
        <taxon>Bacteria</taxon>
        <taxon>Pseudomonadati</taxon>
        <taxon>Pseudomonadota</taxon>
        <taxon>Betaproteobacteria</taxon>
        <taxon>Burkholderiales</taxon>
        <taxon>Alcaligenaceae</taxon>
        <taxon>Paracandidimonas</taxon>
    </lineage>
</organism>
<feature type="signal peptide" evidence="3">
    <location>
        <begin position="1"/>
        <end position="23"/>
    </location>
</feature>
<dbReference type="Gene3D" id="1.10.530.10">
    <property type="match status" value="1"/>
</dbReference>
<protein>
    <submittedName>
        <fullName evidence="5">Membrane-bound lytic murein transglycosylase B</fullName>
    </submittedName>
</protein>